<reference evidence="3 4" key="1">
    <citation type="submission" date="2016-10" db="EMBL/GenBank/DDBJ databases">
        <authorList>
            <person name="de Groot N.N."/>
        </authorList>
    </citation>
    <scope>NUCLEOTIDE SEQUENCE [LARGE SCALE GENOMIC DNA]</scope>
    <source>
        <strain evidence="3 4">JCM 18415</strain>
    </source>
</reference>
<dbReference type="InterPro" id="IPR019079">
    <property type="entry name" value="Capsule_synth_CapA"/>
</dbReference>
<dbReference type="AlphaFoldDB" id="A0A1I6AKF6"/>
<dbReference type="CDD" id="cd07381">
    <property type="entry name" value="MPP_CapA"/>
    <property type="match status" value="1"/>
</dbReference>
<evidence type="ECO:0000313" key="3">
    <source>
        <dbReference type="EMBL" id="SFQ68987.1"/>
    </source>
</evidence>
<feature type="domain" description="Capsule synthesis protein CapA" evidence="2">
    <location>
        <begin position="3"/>
        <end position="236"/>
    </location>
</feature>
<dbReference type="RefSeq" id="WP_090537176.1">
    <property type="nucleotide sequence ID" value="NZ_FOYD01000002.1"/>
</dbReference>
<sequence length="380" mass="42618">MAKIFICGDVVNTEKQSGEILSPSLEQIVLGADYAICNFEAPVEGAGSPIAKSGPHIQQKATTLYGLKKQGFDLIQLANNHIMDFGSSGLMETIKQAHLAKLDVIGAGADFNSAYKPLIKEINGVVFGIINACEAQFGVLDYFQDKNTAGYAWINHNQIDKNIIDLKKQCDFVLVLSHAGLENYSIPQREWRERYQHFCDLGADVVVGAHPHVPQGFEEYKASLIFYSLGNFYFDWGGHAANDDKSYAVMLEFDKASRIKVTPVFHITRIEQRVVDVANYNERVDIKALSESLKNGYEKLHEMMVLSAYEKVKTNFLRGFSVIPRGHGLKSTIKELVASLLGRRKHIDKKILSLHLIRNEAYYYVTRNALELEARGKAKK</sequence>
<dbReference type="Proteomes" id="UP000242815">
    <property type="component" value="Unassembled WGS sequence"/>
</dbReference>
<dbReference type="InterPro" id="IPR029052">
    <property type="entry name" value="Metallo-depent_PP-like"/>
</dbReference>
<dbReference type="EMBL" id="FOYD01000002">
    <property type="protein sequence ID" value="SFQ68987.1"/>
    <property type="molecule type" value="Genomic_DNA"/>
</dbReference>
<evidence type="ECO:0000259" key="2">
    <source>
        <dbReference type="SMART" id="SM00854"/>
    </source>
</evidence>
<dbReference type="Gene3D" id="3.60.21.10">
    <property type="match status" value="1"/>
</dbReference>
<proteinExistence type="inferred from homology"/>
<dbReference type="SUPFAM" id="SSF56300">
    <property type="entry name" value="Metallo-dependent phosphatases"/>
    <property type="match status" value="1"/>
</dbReference>
<dbReference type="InterPro" id="IPR052169">
    <property type="entry name" value="CW_Biosynth-Accessory"/>
</dbReference>
<evidence type="ECO:0000256" key="1">
    <source>
        <dbReference type="ARBA" id="ARBA00005662"/>
    </source>
</evidence>
<dbReference type="PANTHER" id="PTHR33393">
    <property type="entry name" value="POLYGLUTAMINE SYNTHESIS ACCESSORY PROTEIN RV0574C-RELATED"/>
    <property type="match status" value="1"/>
</dbReference>
<organism evidence="3 4">
    <name type="scientific">Halopseudomonas formosensis</name>
    <dbReference type="NCBI Taxonomy" id="1002526"/>
    <lineage>
        <taxon>Bacteria</taxon>
        <taxon>Pseudomonadati</taxon>
        <taxon>Pseudomonadota</taxon>
        <taxon>Gammaproteobacteria</taxon>
        <taxon>Pseudomonadales</taxon>
        <taxon>Pseudomonadaceae</taxon>
        <taxon>Halopseudomonas</taxon>
    </lineage>
</organism>
<dbReference type="PANTHER" id="PTHR33393:SF11">
    <property type="entry name" value="POLYGLUTAMINE SYNTHESIS ACCESSORY PROTEIN RV0574C-RELATED"/>
    <property type="match status" value="1"/>
</dbReference>
<dbReference type="STRING" id="1002526.SAMN05216578_102157"/>
<dbReference type="Pfam" id="PF09587">
    <property type="entry name" value="PGA_cap"/>
    <property type="match status" value="1"/>
</dbReference>
<accession>A0A1I6AKF6</accession>
<comment type="similarity">
    <text evidence="1">Belongs to the CapA family.</text>
</comment>
<name>A0A1I6AKF6_9GAMM</name>
<evidence type="ECO:0000313" key="4">
    <source>
        <dbReference type="Proteomes" id="UP000242815"/>
    </source>
</evidence>
<protein>
    <submittedName>
        <fullName evidence="3">Poly-gamma-glutamate synthesis protein (Capsule biosynthesis protein)</fullName>
    </submittedName>
</protein>
<gene>
    <name evidence="3" type="ORF">SAMN05216578_102157</name>
</gene>
<dbReference type="OrthoDB" id="9810718at2"/>
<dbReference type="SMART" id="SM00854">
    <property type="entry name" value="PGA_cap"/>
    <property type="match status" value="1"/>
</dbReference>